<name>A0ABW8CFA3_9ACTN</name>
<dbReference type="RefSeq" id="WP_399655871.1">
    <property type="nucleotide sequence ID" value="NZ_JBITYG010000011.1"/>
</dbReference>
<evidence type="ECO:0008006" key="3">
    <source>
        <dbReference type="Google" id="ProtNLM"/>
    </source>
</evidence>
<evidence type="ECO:0000313" key="1">
    <source>
        <dbReference type="EMBL" id="MFI9105128.1"/>
    </source>
</evidence>
<evidence type="ECO:0000313" key="2">
    <source>
        <dbReference type="Proteomes" id="UP001614394"/>
    </source>
</evidence>
<keyword evidence="2" id="KW-1185">Reference proteome</keyword>
<gene>
    <name evidence="1" type="ORF">ACIGXA_31930</name>
</gene>
<dbReference type="Proteomes" id="UP001614394">
    <property type="component" value="Unassembled WGS sequence"/>
</dbReference>
<organism evidence="1 2">
    <name type="scientific">Streptomyces fildesensis</name>
    <dbReference type="NCBI Taxonomy" id="375757"/>
    <lineage>
        <taxon>Bacteria</taxon>
        <taxon>Bacillati</taxon>
        <taxon>Actinomycetota</taxon>
        <taxon>Actinomycetes</taxon>
        <taxon>Kitasatosporales</taxon>
        <taxon>Streptomycetaceae</taxon>
        <taxon>Streptomyces</taxon>
    </lineage>
</organism>
<proteinExistence type="predicted"/>
<reference evidence="1 2" key="1">
    <citation type="submission" date="2024-10" db="EMBL/GenBank/DDBJ databases">
        <title>The Natural Products Discovery Center: Release of the First 8490 Sequenced Strains for Exploring Actinobacteria Biosynthetic Diversity.</title>
        <authorList>
            <person name="Kalkreuter E."/>
            <person name="Kautsar S.A."/>
            <person name="Yang D."/>
            <person name="Bader C.D."/>
            <person name="Teijaro C.N."/>
            <person name="Fluegel L."/>
            <person name="Davis C.M."/>
            <person name="Simpson J.R."/>
            <person name="Lauterbach L."/>
            <person name="Steele A.D."/>
            <person name="Gui C."/>
            <person name="Meng S."/>
            <person name="Li G."/>
            <person name="Viehrig K."/>
            <person name="Ye F."/>
            <person name="Su P."/>
            <person name="Kiefer A.F."/>
            <person name="Nichols A."/>
            <person name="Cepeda A.J."/>
            <person name="Yan W."/>
            <person name="Fan B."/>
            <person name="Jiang Y."/>
            <person name="Adhikari A."/>
            <person name="Zheng C.-J."/>
            <person name="Schuster L."/>
            <person name="Cowan T.M."/>
            <person name="Smanski M.J."/>
            <person name="Chevrette M.G."/>
            <person name="De Carvalho L.P.S."/>
            <person name="Shen B."/>
        </authorList>
    </citation>
    <scope>NUCLEOTIDE SEQUENCE [LARGE SCALE GENOMIC DNA]</scope>
    <source>
        <strain evidence="1 2">NPDC053399</strain>
    </source>
</reference>
<sequence>MTRNDFAQALRILARDQRQVVTVGQLSGIGVSEVALRKRCGPGGPWQRVLPRVVVLRRGALSAWQRCRAALAYAGYPAAQAQLTGIAALALHGMREVLVPAEVRVVDVLVPAGRALRTHTWVRVHHARTLPGPELVDELPVAPLVRAAGDGVRASCDPDWVRAVLRELVWDRGIDPAELAGELRTASLSRKPGIDETLRELALPGRVRRPLGGQVRSLVALSGSRPPLWRPELRLDGVFLASPDAYWAREGVALVVGPAAGPNPLDTCGLRVVRVPPEALTTSPAQVVAALRAALGSGPHGPLDRVTVHPDHGSVKGI</sequence>
<dbReference type="EMBL" id="JBITYG010000011">
    <property type="protein sequence ID" value="MFI9105128.1"/>
    <property type="molecule type" value="Genomic_DNA"/>
</dbReference>
<comment type="caution">
    <text evidence="1">The sequence shown here is derived from an EMBL/GenBank/DDBJ whole genome shotgun (WGS) entry which is preliminary data.</text>
</comment>
<protein>
    <recommendedName>
        <fullName evidence="3">Transcriptional regulator</fullName>
    </recommendedName>
</protein>
<accession>A0ABW8CFA3</accession>